<dbReference type="Proteomes" id="UP000015106">
    <property type="component" value="Chromosome 7"/>
</dbReference>
<proteinExistence type="predicted"/>
<dbReference type="EnsemblPlants" id="TuG1812G0700005097.01.T02">
    <property type="protein sequence ID" value="TuG1812G0700005097.01.T02"/>
    <property type="gene ID" value="TuG1812G0700005097.01"/>
</dbReference>
<dbReference type="Gramene" id="TuG1812G0700005097.01.T02">
    <property type="protein sequence ID" value="TuG1812G0700005097.01.T02"/>
    <property type="gene ID" value="TuG1812G0700005097.01"/>
</dbReference>
<evidence type="ECO:0000313" key="2">
    <source>
        <dbReference type="Proteomes" id="UP000015106"/>
    </source>
</evidence>
<evidence type="ECO:0000313" key="1">
    <source>
        <dbReference type="EnsemblPlants" id="TuG1812G0700005097.01.T02"/>
    </source>
</evidence>
<keyword evidence="2" id="KW-1185">Reference proteome</keyword>
<reference evidence="2" key="1">
    <citation type="journal article" date="2013" name="Nature">
        <title>Draft genome of the wheat A-genome progenitor Triticum urartu.</title>
        <authorList>
            <person name="Ling H.Q."/>
            <person name="Zhao S."/>
            <person name="Liu D."/>
            <person name="Wang J."/>
            <person name="Sun H."/>
            <person name="Zhang C."/>
            <person name="Fan H."/>
            <person name="Li D."/>
            <person name="Dong L."/>
            <person name="Tao Y."/>
            <person name="Gao C."/>
            <person name="Wu H."/>
            <person name="Li Y."/>
            <person name="Cui Y."/>
            <person name="Guo X."/>
            <person name="Zheng S."/>
            <person name="Wang B."/>
            <person name="Yu K."/>
            <person name="Liang Q."/>
            <person name="Yang W."/>
            <person name="Lou X."/>
            <person name="Chen J."/>
            <person name="Feng M."/>
            <person name="Jian J."/>
            <person name="Zhang X."/>
            <person name="Luo G."/>
            <person name="Jiang Y."/>
            <person name="Liu J."/>
            <person name="Wang Z."/>
            <person name="Sha Y."/>
            <person name="Zhang B."/>
            <person name="Wu H."/>
            <person name="Tang D."/>
            <person name="Shen Q."/>
            <person name="Xue P."/>
            <person name="Zou S."/>
            <person name="Wang X."/>
            <person name="Liu X."/>
            <person name="Wang F."/>
            <person name="Yang Y."/>
            <person name="An X."/>
            <person name="Dong Z."/>
            <person name="Zhang K."/>
            <person name="Zhang X."/>
            <person name="Luo M.C."/>
            <person name="Dvorak J."/>
            <person name="Tong Y."/>
            <person name="Wang J."/>
            <person name="Yang H."/>
            <person name="Li Z."/>
            <person name="Wang D."/>
            <person name="Zhang A."/>
            <person name="Wang J."/>
        </authorList>
    </citation>
    <scope>NUCLEOTIDE SEQUENCE</scope>
    <source>
        <strain evidence="2">cv. G1812</strain>
    </source>
</reference>
<reference evidence="1" key="3">
    <citation type="submission" date="2022-06" db="UniProtKB">
        <authorList>
            <consortium name="EnsemblPlants"/>
        </authorList>
    </citation>
    <scope>IDENTIFICATION</scope>
</reference>
<name>A0A8R7R7F7_TRIUA</name>
<sequence length="55" mass="6558">MREERRGVKEDMARKTEKDRVEALLEDFCLTDFILSYKSWLASLHLRCAWIVQGI</sequence>
<accession>A0A8R7R7F7</accession>
<protein>
    <submittedName>
        <fullName evidence="1">Uncharacterized protein</fullName>
    </submittedName>
</protein>
<reference evidence="1" key="2">
    <citation type="submission" date="2018-03" db="EMBL/GenBank/DDBJ databases">
        <title>The Triticum urartu genome reveals the dynamic nature of wheat genome evolution.</title>
        <authorList>
            <person name="Ling H."/>
            <person name="Ma B."/>
            <person name="Shi X."/>
            <person name="Liu H."/>
            <person name="Dong L."/>
            <person name="Sun H."/>
            <person name="Cao Y."/>
            <person name="Gao Q."/>
            <person name="Zheng S."/>
            <person name="Li Y."/>
            <person name="Yu Y."/>
            <person name="Du H."/>
            <person name="Qi M."/>
            <person name="Li Y."/>
            <person name="Yu H."/>
            <person name="Cui Y."/>
            <person name="Wang N."/>
            <person name="Chen C."/>
            <person name="Wu H."/>
            <person name="Zhao Y."/>
            <person name="Zhang J."/>
            <person name="Li Y."/>
            <person name="Zhou W."/>
            <person name="Zhang B."/>
            <person name="Hu W."/>
            <person name="Eijk M."/>
            <person name="Tang J."/>
            <person name="Witsenboer H."/>
            <person name="Zhao S."/>
            <person name="Li Z."/>
            <person name="Zhang A."/>
            <person name="Wang D."/>
            <person name="Liang C."/>
        </authorList>
    </citation>
    <scope>NUCLEOTIDE SEQUENCE [LARGE SCALE GENOMIC DNA]</scope>
    <source>
        <strain evidence="1">cv. G1812</strain>
    </source>
</reference>
<organism evidence="1 2">
    <name type="scientific">Triticum urartu</name>
    <name type="common">Red wild einkorn</name>
    <name type="synonym">Crithodium urartu</name>
    <dbReference type="NCBI Taxonomy" id="4572"/>
    <lineage>
        <taxon>Eukaryota</taxon>
        <taxon>Viridiplantae</taxon>
        <taxon>Streptophyta</taxon>
        <taxon>Embryophyta</taxon>
        <taxon>Tracheophyta</taxon>
        <taxon>Spermatophyta</taxon>
        <taxon>Magnoliopsida</taxon>
        <taxon>Liliopsida</taxon>
        <taxon>Poales</taxon>
        <taxon>Poaceae</taxon>
        <taxon>BOP clade</taxon>
        <taxon>Pooideae</taxon>
        <taxon>Triticodae</taxon>
        <taxon>Triticeae</taxon>
        <taxon>Triticinae</taxon>
        <taxon>Triticum</taxon>
    </lineage>
</organism>
<dbReference type="AlphaFoldDB" id="A0A8R7R7F7"/>